<evidence type="ECO:0000256" key="5">
    <source>
        <dbReference type="ARBA" id="ARBA00023136"/>
    </source>
</evidence>
<evidence type="ECO:0000256" key="1">
    <source>
        <dbReference type="ARBA" id="ARBA00004651"/>
    </source>
</evidence>
<reference evidence="10" key="1">
    <citation type="journal article" date="2019" name="Int. J. Syst. Evol. Microbiol.">
        <title>The Global Catalogue of Microorganisms (GCM) 10K type strain sequencing project: providing services to taxonomists for standard genome sequencing and annotation.</title>
        <authorList>
            <consortium name="The Broad Institute Genomics Platform"/>
            <consortium name="The Broad Institute Genome Sequencing Center for Infectious Disease"/>
            <person name="Wu L."/>
            <person name="Ma J."/>
        </authorList>
    </citation>
    <scope>NUCLEOTIDE SEQUENCE [LARGE SCALE GENOMIC DNA]</scope>
    <source>
        <strain evidence="10">JCM 17250</strain>
    </source>
</reference>
<keyword evidence="2" id="KW-1003">Cell membrane</keyword>
<dbReference type="Pfam" id="PF06738">
    <property type="entry name" value="ThrE"/>
    <property type="match status" value="1"/>
</dbReference>
<dbReference type="EMBL" id="BAABDL010000003">
    <property type="protein sequence ID" value="GAA4057275.1"/>
    <property type="molecule type" value="Genomic_DNA"/>
</dbReference>
<keyword evidence="4 7" id="KW-1133">Transmembrane helix</keyword>
<evidence type="ECO:0000256" key="2">
    <source>
        <dbReference type="ARBA" id="ARBA00022475"/>
    </source>
</evidence>
<dbReference type="PANTHER" id="PTHR34390:SF2">
    <property type="entry name" value="SUCCINATE TRANSPORTER SUBUNIT YJJP-RELATED"/>
    <property type="match status" value="1"/>
</dbReference>
<comment type="caution">
    <text evidence="9">The sequence shown here is derived from an EMBL/GenBank/DDBJ whole genome shotgun (WGS) entry which is preliminary data.</text>
</comment>
<feature type="transmembrane region" description="Helical" evidence="7">
    <location>
        <begin position="138"/>
        <end position="155"/>
    </location>
</feature>
<evidence type="ECO:0000259" key="8">
    <source>
        <dbReference type="Pfam" id="PF06738"/>
    </source>
</evidence>
<proteinExistence type="inferred from homology"/>
<evidence type="ECO:0000256" key="4">
    <source>
        <dbReference type="ARBA" id="ARBA00022989"/>
    </source>
</evidence>
<evidence type="ECO:0000256" key="6">
    <source>
        <dbReference type="ARBA" id="ARBA00034125"/>
    </source>
</evidence>
<accession>A0ABP7V142</accession>
<dbReference type="InterPro" id="IPR050539">
    <property type="entry name" value="ThrE_Dicarb/AminoAcid_Exp"/>
</dbReference>
<dbReference type="Proteomes" id="UP001501734">
    <property type="component" value="Unassembled WGS sequence"/>
</dbReference>
<dbReference type="InterPro" id="IPR010619">
    <property type="entry name" value="ThrE-like_N"/>
</dbReference>
<feature type="transmembrane region" description="Helical" evidence="7">
    <location>
        <begin position="193"/>
        <end position="214"/>
    </location>
</feature>
<comment type="subcellular location">
    <subcellularLocation>
        <location evidence="1">Cell membrane</location>
        <topology evidence="1">Multi-pass membrane protein</topology>
    </subcellularLocation>
</comment>
<sequence length="247" mass="26993">MKQERITKVCLLAGEIMLKNGAETYRIEDTMTRIAQAYGVEDAQIHATPTAIMFAEDMTSPTNFVRINVRATDLDKVSKVNSISRHISAGKLTVKEAREKLLEVEANSETYPKWLQIAAASFASGCFTIMFQGSWLEFLPAIIVGMIGYYSMLSFHEVLKIRFFAEFLASVFLALSAFLVIMIHSGLDIDKIIIGSVMPLVPGLLITNAVRDLMAGHLVSGITKGVEAILTALAIGAGVAVVLLVFY</sequence>
<name>A0ABP7V142_9BACI</name>
<dbReference type="PANTHER" id="PTHR34390">
    <property type="entry name" value="UPF0442 PROTEIN YJJB-RELATED"/>
    <property type="match status" value="1"/>
</dbReference>
<evidence type="ECO:0000313" key="9">
    <source>
        <dbReference type="EMBL" id="GAA4057275.1"/>
    </source>
</evidence>
<gene>
    <name evidence="9" type="ORF">GCM10022410_00860</name>
</gene>
<feature type="domain" description="Threonine/serine exporter-like N-terminal" evidence="8">
    <location>
        <begin position="9"/>
        <end position="244"/>
    </location>
</feature>
<organism evidence="9 10">
    <name type="scientific">Amphibacillus indicireducens</name>
    <dbReference type="NCBI Taxonomy" id="1076330"/>
    <lineage>
        <taxon>Bacteria</taxon>
        <taxon>Bacillati</taxon>
        <taxon>Bacillota</taxon>
        <taxon>Bacilli</taxon>
        <taxon>Bacillales</taxon>
        <taxon>Bacillaceae</taxon>
        <taxon>Amphibacillus</taxon>
    </lineage>
</organism>
<dbReference type="RefSeq" id="WP_344909319.1">
    <property type="nucleotide sequence ID" value="NZ_BAABDL010000003.1"/>
</dbReference>
<protein>
    <submittedName>
        <fullName evidence="9">Threonine/serine exporter family protein</fullName>
    </submittedName>
</protein>
<keyword evidence="3 7" id="KW-0812">Transmembrane</keyword>
<feature type="transmembrane region" description="Helical" evidence="7">
    <location>
        <begin position="226"/>
        <end position="246"/>
    </location>
</feature>
<comment type="similarity">
    <text evidence="6">Belongs to the ThrE exporter (TC 2.A.79) family.</text>
</comment>
<evidence type="ECO:0000256" key="3">
    <source>
        <dbReference type="ARBA" id="ARBA00022692"/>
    </source>
</evidence>
<feature type="transmembrane region" description="Helical" evidence="7">
    <location>
        <begin position="167"/>
        <end position="187"/>
    </location>
</feature>
<evidence type="ECO:0000313" key="10">
    <source>
        <dbReference type="Proteomes" id="UP001501734"/>
    </source>
</evidence>
<keyword evidence="10" id="KW-1185">Reference proteome</keyword>
<evidence type="ECO:0000256" key="7">
    <source>
        <dbReference type="SAM" id="Phobius"/>
    </source>
</evidence>
<keyword evidence="5 7" id="KW-0472">Membrane</keyword>